<dbReference type="Gene3D" id="3.30.450.370">
    <property type="match status" value="1"/>
</dbReference>
<reference evidence="3" key="1">
    <citation type="submission" date="2024-07" db="EMBL/GenBank/DDBJ databases">
        <authorList>
            <person name="Li X.-J."/>
            <person name="Wang X."/>
        </authorList>
    </citation>
    <scope>NUCLEOTIDE SEQUENCE</scope>
    <source>
        <strain evidence="3">HSP-334</strain>
    </source>
</reference>
<feature type="domain" description="AAA+ ATPase" evidence="2">
    <location>
        <begin position="195"/>
        <end position="356"/>
    </location>
</feature>
<sequence length="369" mass="42056">MEEIKVFFKEIEKENKKTKMEVLEKNPDNIGLEDLSYITTYDSIFSKLPYRYKQIIKVREDSEVIFSQFGKEIMTLLKDKNINEINLNQDGFIRVDMFGKGKFKTDIILEADRAENMIKLIADYNHAIISEEEPILSTNLPTGERIECLMGDIVKGQPVFSLRKRPSRIFPLTDYVNTGKLLEEYRKKLVEEIHNGANILIAGGVGTGKTTLANACINELRGTKKRIIIIEDTPEIICDCDNKVELTTSKYVKLADLLKTSMRLNGDTVIVGESRTGEEVDILLKIWNSGAKGGFNTIHADDSQSALKKMEQYMLSITSVPQIEEIIQAVNIVITVKKKMDSSNYISEIMRVKGYDYKNKKYILEDLIN</sequence>
<organism evidence="3">
    <name type="scientific">Leptotrichia rugosa</name>
    <dbReference type="NCBI Taxonomy" id="3239302"/>
    <lineage>
        <taxon>Bacteria</taxon>
        <taxon>Fusobacteriati</taxon>
        <taxon>Fusobacteriota</taxon>
        <taxon>Fusobacteriia</taxon>
        <taxon>Fusobacteriales</taxon>
        <taxon>Leptotrichiaceae</taxon>
        <taxon>Leptotrichia</taxon>
    </lineage>
</organism>
<evidence type="ECO:0000259" key="2">
    <source>
        <dbReference type="SMART" id="SM00382"/>
    </source>
</evidence>
<dbReference type="RefSeq" id="WP_369711350.1">
    <property type="nucleotide sequence ID" value="NZ_CP165644.1"/>
</dbReference>
<accession>A0AB39VIB6</accession>
<dbReference type="CDD" id="cd01130">
    <property type="entry name" value="VirB11-like_ATPase"/>
    <property type="match status" value="1"/>
</dbReference>
<dbReference type="KEGG" id="lrug:AB8B22_01575"/>
<dbReference type="EMBL" id="CP165644">
    <property type="protein sequence ID" value="XDU67126.1"/>
    <property type="molecule type" value="Genomic_DNA"/>
</dbReference>
<dbReference type="SMART" id="SM00382">
    <property type="entry name" value="AAA"/>
    <property type="match status" value="1"/>
</dbReference>
<dbReference type="PANTHER" id="PTHR30486:SF6">
    <property type="entry name" value="TYPE IV PILUS RETRACTATION ATPASE PILT"/>
    <property type="match status" value="1"/>
</dbReference>
<name>A0AB39VIB6_9FUSO</name>
<dbReference type="InterPro" id="IPR050921">
    <property type="entry name" value="T4SS_GSP_E_ATPase"/>
</dbReference>
<proteinExistence type="inferred from homology"/>
<dbReference type="AlphaFoldDB" id="A0AB39VIB6"/>
<dbReference type="Gene3D" id="3.40.50.300">
    <property type="entry name" value="P-loop containing nucleotide triphosphate hydrolases"/>
    <property type="match status" value="1"/>
</dbReference>
<dbReference type="Pfam" id="PF00437">
    <property type="entry name" value="T2SSE"/>
    <property type="match status" value="1"/>
</dbReference>
<dbReference type="SUPFAM" id="SSF52540">
    <property type="entry name" value="P-loop containing nucleoside triphosphate hydrolases"/>
    <property type="match status" value="1"/>
</dbReference>
<protein>
    <submittedName>
        <fullName evidence="3">ATPase, T2SS/T4P/T4SS family</fullName>
    </submittedName>
</protein>
<comment type="similarity">
    <text evidence="1">Belongs to the GSP E family.</text>
</comment>
<gene>
    <name evidence="3" type="ORF">AB8B22_01575</name>
</gene>
<evidence type="ECO:0000256" key="1">
    <source>
        <dbReference type="ARBA" id="ARBA00006611"/>
    </source>
</evidence>
<dbReference type="GO" id="GO:0016887">
    <property type="term" value="F:ATP hydrolysis activity"/>
    <property type="evidence" value="ECO:0007669"/>
    <property type="project" value="InterPro"/>
</dbReference>
<dbReference type="InterPro" id="IPR001482">
    <property type="entry name" value="T2SS/T4SS_dom"/>
</dbReference>
<evidence type="ECO:0000313" key="3">
    <source>
        <dbReference type="EMBL" id="XDU67126.1"/>
    </source>
</evidence>
<dbReference type="InterPro" id="IPR003593">
    <property type="entry name" value="AAA+_ATPase"/>
</dbReference>
<dbReference type="InterPro" id="IPR027417">
    <property type="entry name" value="P-loop_NTPase"/>
</dbReference>
<dbReference type="PANTHER" id="PTHR30486">
    <property type="entry name" value="TWITCHING MOTILITY PROTEIN PILT"/>
    <property type="match status" value="1"/>
</dbReference>